<accession>A0A117IFG1</accession>
<gene>
    <name evidence="1" type="ORF">RMCFA_4352</name>
</gene>
<dbReference type="EMBL" id="BCSZ01000043">
    <property type="protein sequence ID" value="GAT04241.1"/>
    <property type="molecule type" value="Genomic_DNA"/>
</dbReference>
<dbReference type="Proteomes" id="UP000069705">
    <property type="component" value="Unassembled WGS sequence"/>
</dbReference>
<name>A0A117IFG1_MYCFO</name>
<reference evidence="2" key="2">
    <citation type="submission" date="2016-02" db="EMBL/GenBank/DDBJ databases">
        <title>Draft genome sequence of five rapidly growing Mycobacterium species.</title>
        <authorList>
            <person name="Katahira K."/>
            <person name="Gotou Y."/>
            <person name="Iida K."/>
            <person name="Ogura Y."/>
            <person name="Hayashi T."/>
        </authorList>
    </citation>
    <scope>NUCLEOTIDE SEQUENCE [LARGE SCALE GENOMIC DNA]</scope>
    <source>
        <strain evidence="2">JCM6368</strain>
    </source>
</reference>
<evidence type="ECO:0000313" key="1">
    <source>
        <dbReference type="EMBL" id="GAT04241.1"/>
    </source>
</evidence>
<proteinExistence type="predicted"/>
<evidence type="ECO:0000313" key="2">
    <source>
        <dbReference type="Proteomes" id="UP000069705"/>
    </source>
</evidence>
<sequence>MSQGSGRVTATEPNFGASILVPVSIGSETSGVQAGPDSGAAATQPRRAVIDRAWRALGPGVEVFSGDDGGPLRRTVKRIIDPLVLRLRTNTHFSAPVLAPEVATELHAQLLGNGPQLRAAAAWFVELKQQRRRLRITTGNAQELYFPVCFELAVTRGAPGPDKAQVAAEALADLHQGRDRTAIESLNQYVADPHVIDRLRRQLDRSWHDVVASTAITGPFFAGLATVLGPADSHRAEAARQRVWSALVADHTPYNLGAGARCADNELPWSIADVGLSSVVPQQHPSVTGPVEGDRPLDRSVVDRVRATLRRALDRDELPDIPLLCAEEVDRACSPWGLLGEDNQAGLLAGIEVATDLHPLEASARGRYQLSARIQARLAKEAYVLHARRYLAAGTAVHPRQRQVIDELAAFRRPYLSRLWARLHGRDVWQEPCTDVDDLRSLLEGVARSVSLDHRQRIKAMLEVQVAE</sequence>
<reference evidence="1 2" key="1">
    <citation type="journal article" date="2016" name="Genome Announc.">
        <title>Draft Genome Sequences of Five Rapidly Growing Mycobacterium Species, M. thermoresistibile, M. fortuitum subsp. acetamidolyticum, M. canariasense, M. brisbanense, and M. novocastrense.</title>
        <authorList>
            <person name="Katahira K."/>
            <person name="Ogura Y."/>
            <person name="Gotoh Y."/>
            <person name="Hayashi T."/>
        </authorList>
    </citation>
    <scope>NUCLEOTIDE SEQUENCE [LARGE SCALE GENOMIC DNA]</scope>
    <source>
        <strain evidence="1 2">JCM6368</strain>
    </source>
</reference>
<organism evidence="1 2">
    <name type="scientific">Mycolicibacterium fortuitum subsp. acetamidolyticum</name>
    <dbReference type="NCBI Taxonomy" id="144550"/>
    <lineage>
        <taxon>Bacteria</taxon>
        <taxon>Bacillati</taxon>
        <taxon>Actinomycetota</taxon>
        <taxon>Actinomycetes</taxon>
        <taxon>Mycobacteriales</taxon>
        <taxon>Mycobacteriaceae</taxon>
        <taxon>Mycolicibacterium</taxon>
    </lineage>
</organism>
<protein>
    <submittedName>
        <fullName evidence="1">Uncharacterized protein</fullName>
    </submittedName>
</protein>
<dbReference type="AlphaFoldDB" id="A0A117IFG1"/>
<comment type="caution">
    <text evidence="1">The sequence shown here is derived from an EMBL/GenBank/DDBJ whole genome shotgun (WGS) entry which is preliminary data.</text>
</comment>